<keyword evidence="1" id="KW-0472">Membrane</keyword>
<name>A0ABQ7ZBU5_BRANA</name>
<evidence type="ECO:0000313" key="3">
    <source>
        <dbReference type="Proteomes" id="UP000824890"/>
    </source>
</evidence>
<feature type="transmembrane region" description="Helical" evidence="1">
    <location>
        <begin position="28"/>
        <end position="52"/>
    </location>
</feature>
<protein>
    <submittedName>
        <fullName evidence="2">Uncharacterized protein</fullName>
    </submittedName>
</protein>
<keyword evidence="1" id="KW-1133">Transmembrane helix</keyword>
<accession>A0ABQ7ZBU5</accession>
<sequence length="114" mass="13086">MHDSVFFFLVNQHDHDQFPRRMDAYTCIVVILCIALFAINLVFSCFTCFSILHSFMTQTDQDLSELRENLIEPEEAEPEENVITIAVSSNKGFSDSIEVYTIESNIKLNNEVDS</sequence>
<dbReference type="EMBL" id="JAGKQM010000015">
    <property type="protein sequence ID" value="KAH0877715.1"/>
    <property type="molecule type" value="Genomic_DNA"/>
</dbReference>
<reference evidence="2 3" key="1">
    <citation type="submission" date="2021-05" db="EMBL/GenBank/DDBJ databases">
        <title>Genome Assembly of Synthetic Allotetraploid Brassica napus Reveals Homoeologous Exchanges between Subgenomes.</title>
        <authorList>
            <person name="Davis J.T."/>
        </authorList>
    </citation>
    <scope>NUCLEOTIDE SEQUENCE [LARGE SCALE GENOMIC DNA]</scope>
    <source>
        <strain evidence="3">cv. Da-Ae</strain>
        <tissue evidence="2">Seedling</tissue>
    </source>
</reference>
<comment type="caution">
    <text evidence="2">The sequence shown here is derived from an EMBL/GenBank/DDBJ whole genome shotgun (WGS) entry which is preliminary data.</text>
</comment>
<dbReference type="Proteomes" id="UP000824890">
    <property type="component" value="Unassembled WGS sequence"/>
</dbReference>
<keyword evidence="3" id="KW-1185">Reference proteome</keyword>
<gene>
    <name evidence="2" type="ORF">HID58_065109</name>
</gene>
<keyword evidence="1" id="KW-0812">Transmembrane</keyword>
<evidence type="ECO:0000256" key="1">
    <source>
        <dbReference type="SAM" id="Phobius"/>
    </source>
</evidence>
<proteinExistence type="predicted"/>
<organism evidence="2 3">
    <name type="scientific">Brassica napus</name>
    <name type="common">Rape</name>
    <dbReference type="NCBI Taxonomy" id="3708"/>
    <lineage>
        <taxon>Eukaryota</taxon>
        <taxon>Viridiplantae</taxon>
        <taxon>Streptophyta</taxon>
        <taxon>Embryophyta</taxon>
        <taxon>Tracheophyta</taxon>
        <taxon>Spermatophyta</taxon>
        <taxon>Magnoliopsida</taxon>
        <taxon>eudicotyledons</taxon>
        <taxon>Gunneridae</taxon>
        <taxon>Pentapetalae</taxon>
        <taxon>rosids</taxon>
        <taxon>malvids</taxon>
        <taxon>Brassicales</taxon>
        <taxon>Brassicaceae</taxon>
        <taxon>Brassiceae</taxon>
        <taxon>Brassica</taxon>
    </lineage>
</organism>
<evidence type="ECO:0000313" key="2">
    <source>
        <dbReference type="EMBL" id="KAH0877715.1"/>
    </source>
</evidence>